<dbReference type="PROSITE" id="PS01295">
    <property type="entry name" value="ISPD"/>
    <property type="match status" value="1"/>
</dbReference>
<dbReference type="EMBL" id="RQET01000013">
    <property type="protein sequence ID" value="TGK06491.1"/>
    <property type="molecule type" value="Genomic_DNA"/>
</dbReference>
<reference evidence="3" key="1">
    <citation type="journal article" date="2019" name="PLoS Negl. Trop. Dis.">
        <title>Revisiting the worldwide diversity of Leptospira species in the environment.</title>
        <authorList>
            <person name="Vincent A.T."/>
            <person name="Schiettekatte O."/>
            <person name="Bourhy P."/>
            <person name="Veyrier F.J."/>
            <person name="Picardeau M."/>
        </authorList>
    </citation>
    <scope>NUCLEOTIDE SEQUENCE [LARGE SCALE GENOMIC DNA]</scope>
    <source>
        <strain evidence="3">SSW15</strain>
    </source>
</reference>
<accession>A0A4R9G547</accession>
<keyword evidence="2 3" id="KW-0548">Nucleotidyltransferase</keyword>
<dbReference type="Proteomes" id="UP000298458">
    <property type="component" value="Unassembled WGS sequence"/>
</dbReference>
<dbReference type="Pfam" id="PF01128">
    <property type="entry name" value="IspD"/>
    <property type="match status" value="1"/>
</dbReference>
<sequence length="234" mass="26519">MKSWFPSENLYILLLSGGTGTRMGSSVPKQFLELEGESLLLHSLRSFLDWGKSRSIILVSHPEYMERTERLCSPYLRERDRIVEGRITRHGSTLAGLDCLRISDADLVLVHDAARPFVSAADLDRLSVAAESYGVSTLADRNYETVLEEEPKGIRFLDRDKIWFMKTPQAIRGDLLKSLPRESQEGEPTDLCTWAQKSGIPVKLTESHPYNIKVTRPEDLELAAALYPLFRKVK</sequence>
<evidence type="ECO:0000256" key="1">
    <source>
        <dbReference type="ARBA" id="ARBA00022679"/>
    </source>
</evidence>
<gene>
    <name evidence="3" type="ORF">EHO60_15805</name>
</gene>
<dbReference type="Gene3D" id="3.90.550.10">
    <property type="entry name" value="Spore Coat Polysaccharide Biosynthesis Protein SpsA, Chain A"/>
    <property type="match status" value="1"/>
</dbReference>
<dbReference type="AlphaFoldDB" id="A0A4R9G547"/>
<protein>
    <submittedName>
        <fullName evidence="3">2-C-methyl-D-erythritol 4-phosphate cytidylyltransferase</fullName>
    </submittedName>
</protein>
<dbReference type="OrthoDB" id="9806837at2"/>
<dbReference type="InterPro" id="IPR018294">
    <property type="entry name" value="ISPD_synthase_CS"/>
</dbReference>
<organism evidence="3 4">
    <name type="scientific">Leptospira fletcheri</name>
    <dbReference type="NCBI Taxonomy" id="2484981"/>
    <lineage>
        <taxon>Bacteria</taxon>
        <taxon>Pseudomonadati</taxon>
        <taxon>Spirochaetota</taxon>
        <taxon>Spirochaetia</taxon>
        <taxon>Leptospirales</taxon>
        <taxon>Leptospiraceae</taxon>
        <taxon>Leptospira</taxon>
    </lineage>
</organism>
<dbReference type="GO" id="GO:0070567">
    <property type="term" value="F:cytidylyltransferase activity"/>
    <property type="evidence" value="ECO:0007669"/>
    <property type="project" value="InterPro"/>
</dbReference>
<evidence type="ECO:0000313" key="3">
    <source>
        <dbReference type="EMBL" id="TGK06491.1"/>
    </source>
</evidence>
<proteinExistence type="predicted"/>
<evidence type="ECO:0000313" key="4">
    <source>
        <dbReference type="Proteomes" id="UP000298458"/>
    </source>
</evidence>
<comment type="caution">
    <text evidence="3">The sequence shown here is derived from an EMBL/GenBank/DDBJ whole genome shotgun (WGS) entry which is preliminary data.</text>
</comment>
<keyword evidence="4" id="KW-1185">Reference proteome</keyword>
<keyword evidence="1 3" id="KW-0808">Transferase</keyword>
<dbReference type="SUPFAM" id="SSF53448">
    <property type="entry name" value="Nucleotide-diphospho-sugar transferases"/>
    <property type="match status" value="1"/>
</dbReference>
<name>A0A4R9G547_9LEPT</name>
<dbReference type="PANTHER" id="PTHR43015">
    <property type="entry name" value="D-RIBITOL-5-PHOSPHATE CYTIDYLYLTRANSFERASE"/>
    <property type="match status" value="1"/>
</dbReference>
<dbReference type="InterPro" id="IPR029044">
    <property type="entry name" value="Nucleotide-diphossugar_trans"/>
</dbReference>
<dbReference type="InterPro" id="IPR034683">
    <property type="entry name" value="IspD/TarI"/>
</dbReference>
<dbReference type="RefSeq" id="WP_135769174.1">
    <property type="nucleotide sequence ID" value="NZ_RQET01000013.1"/>
</dbReference>
<evidence type="ECO:0000256" key="2">
    <source>
        <dbReference type="ARBA" id="ARBA00022695"/>
    </source>
</evidence>
<dbReference type="PANTHER" id="PTHR43015:SF1">
    <property type="entry name" value="D-RIBITOL-5-PHOSPHATE CYTIDYLYLTRANSFERASE"/>
    <property type="match status" value="1"/>
</dbReference>
<dbReference type="GO" id="GO:0008299">
    <property type="term" value="P:isoprenoid biosynthetic process"/>
    <property type="evidence" value="ECO:0007669"/>
    <property type="project" value="InterPro"/>
</dbReference>
<dbReference type="CDD" id="cd02516">
    <property type="entry name" value="CDP-ME_synthetase"/>
    <property type="match status" value="1"/>
</dbReference>
<dbReference type="GO" id="GO:0005829">
    <property type="term" value="C:cytosol"/>
    <property type="evidence" value="ECO:0007669"/>
    <property type="project" value="TreeGrafter"/>
</dbReference>